<dbReference type="NCBIfam" id="TIGR04088">
    <property type="entry name" value="cognate_SipW"/>
    <property type="match status" value="1"/>
</dbReference>
<dbReference type="Proteomes" id="UP001060164">
    <property type="component" value="Chromosome"/>
</dbReference>
<dbReference type="RefSeq" id="WP_028527613.1">
    <property type="nucleotide sequence ID" value="NZ_CABLBR010000003.1"/>
</dbReference>
<sequence>MANKKRIATTIGAMALTAVLAVGGTLAYLSSVTETETNVFTSSKSITTELTEEFDPEVAGSYTPGQVITKAPTMSNTSTSNESIWVAVSLDYTNGADSITYEEFKQYAELQGLDTTGWEKIGTAADGQELYAFKTTLAPGKSTSAIFSSVKVNAGIQKVWKYGTEGKIVYTMDGEGNLIDVKDSTTLVDETQYYDEKGNPMDPKDAVAGLPTYTIEVKGYAVQASDVNYDLAKTELTKLANTALGVTFQ</sequence>
<accession>A0ABY5VK40</accession>
<reference evidence="1" key="1">
    <citation type="journal article" date="2022" name="Cell">
        <title>Design, construction, and in vivo augmentation of a complex gut microbiome.</title>
        <authorList>
            <person name="Cheng A.G."/>
            <person name="Ho P.Y."/>
            <person name="Aranda-Diaz A."/>
            <person name="Jain S."/>
            <person name="Yu F.B."/>
            <person name="Meng X."/>
            <person name="Wang M."/>
            <person name="Iakiviak M."/>
            <person name="Nagashima K."/>
            <person name="Zhao A."/>
            <person name="Murugkar P."/>
            <person name="Patil A."/>
            <person name="Atabakhsh K."/>
            <person name="Weakley A."/>
            <person name="Yan J."/>
            <person name="Brumbaugh A.R."/>
            <person name="Higginbottom S."/>
            <person name="Dimas A."/>
            <person name="Shiver A.L."/>
            <person name="Deutschbauer A."/>
            <person name="Neff N."/>
            <person name="Sonnenburg J.L."/>
            <person name="Huang K.C."/>
            <person name="Fischbach M.A."/>
        </authorList>
    </citation>
    <scope>NUCLEOTIDE SEQUENCE</scope>
    <source>
        <strain evidence="1">DSM 19829</strain>
    </source>
</reference>
<gene>
    <name evidence="1" type="ORF">NQ502_07770</name>
</gene>
<evidence type="ECO:0000313" key="2">
    <source>
        <dbReference type="Proteomes" id="UP001060164"/>
    </source>
</evidence>
<protein>
    <submittedName>
        <fullName evidence="1">SipW-dependent-type signal peptide-containing protein</fullName>
    </submittedName>
</protein>
<dbReference type="InterPro" id="IPR023833">
    <property type="entry name" value="Signal_pept_SipW-depend-type"/>
</dbReference>
<proteinExistence type="predicted"/>
<organism evidence="1 2">
    <name type="scientific">Ruminococcus gauvreauii</name>
    <dbReference type="NCBI Taxonomy" id="438033"/>
    <lineage>
        <taxon>Bacteria</taxon>
        <taxon>Bacillati</taxon>
        <taxon>Bacillota</taxon>
        <taxon>Clostridia</taxon>
        <taxon>Eubacteriales</taxon>
        <taxon>Oscillospiraceae</taxon>
        <taxon>Ruminococcus</taxon>
    </lineage>
</organism>
<keyword evidence="2" id="KW-1185">Reference proteome</keyword>
<evidence type="ECO:0000313" key="1">
    <source>
        <dbReference type="EMBL" id="UWP60915.1"/>
    </source>
</evidence>
<dbReference type="EMBL" id="CP102290">
    <property type="protein sequence ID" value="UWP60915.1"/>
    <property type="molecule type" value="Genomic_DNA"/>
</dbReference>
<name>A0ABY5VK40_9FIRM</name>